<organism evidence="2 3">
    <name type="scientific">Naasia aerilata</name>
    <dbReference type="NCBI Taxonomy" id="1162966"/>
    <lineage>
        <taxon>Bacteria</taxon>
        <taxon>Bacillati</taxon>
        <taxon>Actinomycetota</taxon>
        <taxon>Actinomycetes</taxon>
        <taxon>Micrococcales</taxon>
        <taxon>Microbacteriaceae</taxon>
        <taxon>Naasia</taxon>
    </lineage>
</organism>
<dbReference type="CDD" id="cd07505">
    <property type="entry name" value="HAD_BPGM-like"/>
    <property type="match status" value="1"/>
</dbReference>
<gene>
    <name evidence="2" type="ORF">GCM10025866_31800</name>
</gene>
<dbReference type="InterPro" id="IPR023214">
    <property type="entry name" value="HAD_sf"/>
</dbReference>
<protein>
    <recommendedName>
        <fullName evidence="4">Haloacid dehalogenase-like hydrolase</fullName>
    </recommendedName>
</protein>
<dbReference type="Gene3D" id="3.40.50.1000">
    <property type="entry name" value="HAD superfamily/HAD-like"/>
    <property type="match status" value="1"/>
</dbReference>
<dbReference type="Pfam" id="PF00702">
    <property type="entry name" value="Hydrolase"/>
    <property type="match status" value="1"/>
</dbReference>
<dbReference type="EMBL" id="AP027731">
    <property type="protein sequence ID" value="BDZ47271.1"/>
    <property type="molecule type" value="Genomic_DNA"/>
</dbReference>
<dbReference type="Proteomes" id="UP001321498">
    <property type="component" value="Chromosome"/>
</dbReference>
<accession>A0ABM8GFZ0</accession>
<keyword evidence="3" id="KW-1185">Reference proteome</keyword>
<proteinExistence type="predicted"/>
<dbReference type="RefSeq" id="WP_350226674.1">
    <property type="nucleotide sequence ID" value="NZ_AP027731.1"/>
</dbReference>
<reference evidence="3" key="1">
    <citation type="journal article" date="2019" name="Int. J. Syst. Evol. Microbiol.">
        <title>The Global Catalogue of Microorganisms (GCM) 10K type strain sequencing project: providing services to taxonomists for standard genome sequencing and annotation.</title>
        <authorList>
            <consortium name="The Broad Institute Genomics Platform"/>
            <consortium name="The Broad Institute Genome Sequencing Center for Infectious Disease"/>
            <person name="Wu L."/>
            <person name="Ma J."/>
        </authorList>
    </citation>
    <scope>NUCLEOTIDE SEQUENCE [LARGE SCALE GENOMIC DNA]</scope>
    <source>
        <strain evidence="3">NBRC 108725</strain>
    </source>
</reference>
<dbReference type="InterPro" id="IPR036412">
    <property type="entry name" value="HAD-like_sf"/>
</dbReference>
<evidence type="ECO:0000313" key="3">
    <source>
        <dbReference type="Proteomes" id="UP001321498"/>
    </source>
</evidence>
<feature type="compositionally biased region" description="Low complexity" evidence="1">
    <location>
        <begin position="127"/>
        <end position="144"/>
    </location>
</feature>
<dbReference type="Gene3D" id="1.10.150.240">
    <property type="entry name" value="Putative phosphatase, domain 2"/>
    <property type="match status" value="1"/>
</dbReference>
<evidence type="ECO:0000256" key="1">
    <source>
        <dbReference type="SAM" id="MobiDB-lite"/>
    </source>
</evidence>
<dbReference type="PANTHER" id="PTHR43434">
    <property type="entry name" value="PHOSPHOGLYCOLATE PHOSPHATASE"/>
    <property type="match status" value="1"/>
</dbReference>
<dbReference type="InterPro" id="IPR050155">
    <property type="entry name" value="HAD-like_hydrolase_sf"/>
</dbReference>
<evidence type="ECO:0008006" key="4">
    <source>
        <dbReference type="Google" id="ProtNLM"/>
    </source>
</evidence>
<feature type="region of interest" description="Disordered" evidence="1">
    <location>
        <begin position="127"/>
        <end position="163"/>
    </location>
</feature>
<feature type="compositionally biased region" description="Polar residues" evidence="1">
    <location>
        <begin position="146"/>
        <end position="163"/>
    </location>
</feature>
<dbReference type="InterPro" id="IPR023198">
    <property type="entry name" value="PGP-like_dom2"/>
</dbReference>
<dbReference type="SUPFAM" id="SSF56784">
    <property type="entry name" value="HAD-like"/>
    <property type="match status" value="1"/>
</dbReference>
<dbReference type="PANTHER" id="PTHR43434:SF1">
    <property type="entry name" value="PHOSPHOGLYCOLATE PHOSPHATASE"/>
    <property type="match status" value="1"/>
</dbReference>
<evidence type="ECO:0000313" key="2">
    <source>
        <dbReference type="EMBL" id="BDZ47271.1"/>
    </source>
</evidence>
<name>A0ABM8GFZ0_9MICO</name>
<sequence>MTSALPAAVLWDMDGTLVDTEPYWQATETELVESFGGTWHPEDGLAQVGLSLWISAETLQAKGVPWDAADIIDHLQREVMKRVRDNVPWRPGARELLTELRAAGVPTALVTMSMRPMAEEIAAAFPWPARPSTSSSPAATWRTPNRIPSRTSGRWSSSGCQPS</sequence>